<reference evidence="1 2" key="1">
    <citation type="submission" date="2016-10" db="EMBL/GenBank/DDBJ databases">
        <authorList>
            <person name="Varghese N."/>
            <person name="Submissions S."/>
        </authorList>
    </citation>
    <scope>NUCLEOTIDE SEQUENCE [LARGE SCALE GENOMIC DNA]</scope>
    <source>
        <strain evidence="1 2">DSM 21619</strain>
    </source>
</reference>
<sequence length="87" mass="10114">MSEKENREEIVNQVKATYSQELSEIRYRLNGMENGLITDLHPQSKMYGSLAHNVVELRKEINDLLYKIATDSEFLTTKANVKNHFDI</sequence>
<comment type="caution">
    <text evidence="1">The sequence shown here is derived from an EMBL/GenBank/DDBJ whole genome shotgun (WGS) entry which is preliminary data.</text>
</comment>
<evidence type="ECO:0000313" key="2">
    <source>
        <dbReference type="Proteomes" id="UP000199735"/>
    </source>
</evidence>
<dbReference type="RefSeq" id="WP_093879935.1">
    <property type="nucleotide sequence ID" value="NZ_FOCD01000001.1"/>
</dbReference>
<dbReference type="EMBL" id="FOCD01000001">
    <property type="protein sequence ID" value="SEM79525.1"/>
    <property type="molecule type" value="Genomic_DNA"/>
</dbReference>
<protein>
    <submittedName>
        <fullName evidence="1">Uncharacterized protein</fullName>
    </submittedName>
</protein>
<gene>
    <name evidence="1" type="ORF">SAMN04489762_1055</name>
</gene>
<evidence type="ECO:0000313" key="1">
    <source>
        <dbReference type="EMBL" id="SEM79525.1"/>
    </source>
</evidence>
<accession>A0AAX2ED28</accession>
<proteinExistence type="predicted"/>
<name>A0AAX2ED28_9BACI</name>
<organism evidence="1 2">
    <name type="scientific">Terribacillus saccharophilus</name>
    <dbReference type="NCBI Taxonomy" id="361277"/>
    <lineage>
        <taxon>Bacteria</taxon>
        <taxon>Bacillati</taxon>
        <taxon>Bacillota</taxon>
        <taxon>Bacilli</taxon>
        <taxon>Bacillales</taxon>
        <taxon>Bacillaceae</taxon>
        <taxon>Terribacillus</taxon>
    </lineage>
</organism>
<dbReference type="Proteomes" id="UP000199735">
    <property type="component" value="Unassembled WGS sequence"/>
</dbReference>
<dbReference type="AlphaFoldDB" id="A0AAX2ED28"/>